<dbReference type="SUPFAM" id="SSF52490">
    <property type="entry name" value="Tubulin nucleotide-binding domain-like"/>
    <property type="match status" value="1"/>
</dbReference>
<evidence type="ECO:0000256" key="2">
    <source>
        <dbReference type="ARBA" id="ARBA00008507"/>
    </source>
</evidence>
<dbReference type="InterPro" id="IPR029209">
    <property type="entry name" value="DML1/Misato_tubulin"/>
</dbReference>
<evidence type="ECO:0000259" key="6">
    <source>
        <dbReference type="Pfam" id="PF14881"/>
    </source>
</evidence>
<accession>A0A835SPP3</accession>
<keyword evidence="8" id="KW-1185">Reference proteome</keyword>
<evidence type="ECO:0000259" key="5">
    <source>
        <dbReference type="Pfam" id="PF10644"/>
    </source>
</evidence>
<comment type="similarity">
    <text evidence="2">Belongs to the misato family.</text>
</comment>
<dbReference type="Pfam" id="PF14881">
    <property type="entry name" value="Tubulin_3"/>
    <property type="match status" value="1"/>
</dbReference>
<gene>
    <name evidence="7" type="ORF">HXX76_014411</name>
</gene>
<feature type="compositionally biased region" description="Polar residues" evidence="4">
    <location>
        <begin position="476"/>
        <end position="487"/>
    </location>
</feature>
<dbReference type="InterPro" id="IPR036525">
    <property type="entry name" value="Tubulin/FtsZ_GTPase_sf"/>
</dbReference>
<evidence type="ECO:0000256" key="3">
    <source>
        <dbReference type="ARBA" id="ARBA00023128"/>
    </source>
</evidence>
<dbReference type="GO" id="GO:0005739">
    <property type="term" value="C:mitochondrion"/>
    <property type="evidence" value="ECO:0007669"/>
    <property type="project" value="UniProtKB-SubCell"/>
</dbReference>
<dbReference type="AlphaFoldDB" id="A0A835SPP3"/>
<sequence>MPKEVVTLSFGSYASFVSAHYWNLQDEAAGYSGREGWSEYADCVDYDTLFSSSEGRNGAMTYRPRAAWFDLAGSSGGASHRAEAAAAAAAAAAAEGGGGAAVPTWSGGVDLHRAAPVARSAFAATLEQQEALDWDSLDEAEAARQQAVLEEAARLLDPAAAAARRRAGGAAATSAAAAGARHWTDFCKVLVSPRTVVSLPGLWSGASEHSLASGWGAASGDLRGGGGGGGAGVQLVEEGVDVVRLLAEACDSLAGFQILVDDQTGFGAYAAAVLAEVVEDFPGRPRVLFSLRQPGAWAGAADVAGGGGASVSTAQMTAHARDELSEALALCRMSELASLYVPLAAPAVQLSSALPYLSSYNPALPFHSSAVLAAAVDSVMLPTRLTGRRTPLGEAVGVTDLHSLVQLLRPAAAGLAALHLCLPCPSLPADLQQLQRQLDTRLRPPHDSAAVAAAATAAAAALTRGGGGRGPAAAESQPSSVRGESVYGSTAQLTGLDQLASLTPGISGRDDTALRGSGASRAESYCLRGARTDAGPASTSAAVEALDSLLLRRAHRMCVRHRCATPMPLAVPLPFPDLFSPVVSLHGDIMLTYDGKNGRSGSRTQATHAAASGTGNGQLGSGSSSAAAGAAAAAGATAALATVPVGPGGRAAGQGVASVGVLTRLQATSEFAGWVRGVQARWTRAAGSAAGHAVLDAWDVARDDAAEVTDRLHELVGKFVADDDDGHY</sequence>
<comment type="subcellular location">
    <subcellularLocation>
        <location evidence="1">Mitochondrion</location>
    </subcellularLocation>
</comment>
<protein>
    <recommendedName>
        <fullName evidence="9">Misato Segment II tubulin-like domain-containing protein</fullName>
    </recommendedName>
</protein>
<dbReference type="GO" id="GO:0007005">
    <property type="term" value="P:mitochondrion organization"/>
    <property type="evidence" value="ECO:0007669"/>
    <property type="project" value="InterPro"/>
</dbReference>
<dbReference type="Pfam" id="PF10644">
    <property type="entry name" value="Misat_Tub_SegII"/>
    <property type="match status" value="1"/>
</dbReference>
<dbReference type="PANTHER" id="PTHR13391:SF0">
    <property type="entry name" value="PROTEIN MISATO HOMOLOG 1"/>
    <property type="match status" value="1"/>
</dbReference>
<feature type="domain" description="DML1/Misato tubulin" evidence="6">
    <location>
        <begin position="243"/>
        <end position="385"/>
    </location>
</feature>
<reference evidence="7" key="1">
    <citation type="journal article" date="2020" name="bioRxiv">
        <title>Comparative genomics of Chlamydomonas.</title>
        <authorList>
            <person name="Craig R.J."/>
            <person name="Hasan A.R."/>
            <person name="Ness R.W."/>
            <person name="Keightley P.D."/>
        </authorList>
    </citation>
    <scope>NUCLEOTIDE SEQUENCE</scope>
    <source>
        <strain evidence="7">SAG 7.73</strain>
    </source>
</reference>
<dbReference type="InterPro" id="IPR019605">
    <property type="entry name" value="Misato_II_tubulin-like"/>
</dbReference>
<evidence type="ECO:0008006" key="9">
    <source>
        <dbReference type="Google" id="ProtNLM"/>
    </source>
</evidence>
<feature type="region of interest" description="Disordered" evidence="4">
    <location>
        <begin position="464"/>
        <end position="487"/>
    </location>
</feature>
<proteinExistence type="inferred from homology"/>
<dbReference type="EMBL" id="JAEHOC010000064">
    <property type="protein sequence ID" value="KAG2424530.1"/>
    <property type="molecule type" value="Genomic_DNA"/>
</dbReference>
<keyword evidence="3" id="KW-0496">Mitochondrion</keyword>
<comment type="caution">
    <text evidence="7">The sequence shown here is derived from an EMBL/GenBank/DDBJ whole genome shotgun (WGS) entry which is preliminary data.</text>
</comment>
<name>A0A835SPP3_CHLIN</name>
<evidence type="ECO:0000256" key="1">
    <source>
        <dbReference type="ARBA" id="ARBA00004173"/>
    </source>
</evidence>
<dbReference type="PANTHER" id="PTHR13391">
    <property type="entry name" value="MITOCHONDRIAL DISTRIBUTION REGULATOR MISATO"/>
    <property type="match status" value="1"/>
</dbReference>
<dbReference type="InterPro" id="IPR049942">
    <property type="entry name" value="DML1/Misato"/>
</dbReference>
<dbReference type="Gene3D" id="3.40.50.1440">
    <property type="entry name" value="Tubulin/FtsZ, GTPase domain"/>
    <property type="match status" value="1"/>
</dbReference>
<dbReference type="Proteomes" id="UP000650467">
    <property type="component" value="Unassembled WGS sequence"/>
</dbReference>
<evidence type="ECO:0000313" key="7">
    <source>
        <dbReference type="EMBL" id="KAG2424530.1"/>
    </source>
</evidence>
<feature type="region of interest" description="Disordered" evidence="4">
    <location>
        <begin position="596"/>
        <end position="624"/>
    </location>
</feature>
<evidence type="ECO:0000313" key="8">
    <source>
        <dbReference type="Proteomes" id="UP000650467"/>
    </source>
</evidence>
<feature type="domain" description="Misato Segment II tubulin-like" evidence="5">
    <location>
        <begin position="3"/>
        <end position="128"/>
    </location>
</feature>
<organism evidence="7 8">
    <name type="scientific">Chlamydomonas incerta</name>
    <dbReference type="NCBI Taxonomy" id="51695"/>
    <lineage>
        <taxon>Eukaryota</taxon>
        <taxon>Viridiplantae</taxon>
        <taxon>Chlorophyta</taxon>
        <taxon>core chlorophytes</taxon>
        <taxon>Chlorophyceae</taxon>
        <taxon>CS clade</taxon>
        <taxon>Chlamydomonadales</taxon>
        <taxon>Chlamydomonadaceae</taxon>
        <taxon>Chlamydomonas</taxon>
    </lineage>
</organism>
<dbReference type="OrthoDB" id="271881at2759"/>
<evidence type="ECO:0000256" key="4">
    <source>
        <dbReference type="SAM" id="MobiDB-lite"/>
    </source>
</evidence>